<dbReference type="HOGENOM" id="CLU_133978_0_0_1"/>
<sequence length="170" mass="18431">MKLISIITTFLLAEKLAAASPAVEFTARTKNERCVTQGPGTCTFGWQEYSNHNGHFESEASLYDNNCRLIGGFRNPNAADQYVTVTSENPPMSVSINGWAQPPQIFTFAIPKFEYNGTTSGGRKGCACGDGEGEGENFWGCRKDLGLSNNEYVATFSEHLNTAANVTPMG</sequence>
<dbReference type="EMBL" id="AYSA01000424">
    <property type="protein sequence ID" value="ESZ92128.1"/>
    <property type="molecule type" value="Genomic_DNA"/>
</dbReference>
<evidence type="ECO:0000313" key="3">
    <source>
        <dbReference type="Proteomes" id="UP000019487"/>
    </source>
</evidence>
<gene>
    <name evidence="2" type="ORF">SBOR_7507</name>
</gene>
<evidence type="ECO:0000313" key="2">
    <source>
        <dbReference type="EMBL" id="ESZ92128.1"/>
    </source>
</evidence>
<dbReference type="AlphaFoldDB" id="W9C8K2"/>
<keyword evidence="3" id="KW-1185">Reference proteome</keyword>
<evidence type="ECO:0008006" key="4">
    <source>
        <dbReference type="Google" id="ProtNLM"/>
    </source>
</evidence>
<keyword evidence="1" id="KW-0732">Signal</keyword>
<name>W9C8K2_SCLBF</name>
<feature type="signal peptide" evidence="1">
    <location>
        <begin position="1"/>
        <end position="19"/>
    </location>
</feature>
<protein>
    <recommendedName>
        <fullName evidence="4">Small secreted protein</fullName>
    </recommendedName>
</protein>
<accession>W9C8K2</accession>
<dbReference type="Proteomes" id="UP000019487">
    <property type="component" value="Unassembled WGS sequence"/>
</dbReference>
<organism evidence="2 3">
    <name type="scientific">Sclerotinia borealis (strain F-4128)</name>
    <dbReference type="NCBI Taxonomy" id="1432307"/>
    <lineage>
        <taxon>Eukaryota</taxon>
        <taxon>Fungi</taxon>
        <taxon>Dikarya</taxon>
        <taxon>Ascomycota</taxon>
        <taxon>Pezizomycotina</taxon>
        <taxon>Leotiomycetes</taxon>
        <taxon>Helotiales</taxon>
        <taxon>Sclerotiniaceae</taxon>
        <taxon>Sclerotinia</taxon>
    </lineage>
</organism>
<comment type="caution">
    <text evidence="2">The sequence shown here is derived from an EMBL/GenBank/DDBJ whole genome shotgun (WGS) entry which is preliminary data.</text>
</comment>
<dbReference type="OrthoDB" id="3444100at2759"/>
<evidence type="ECO:0000256" key="1">
    <source>
        <dbReference type="SAM" id="SignalP"/>
    </source>
</evidence>
<proteinExistence type="predicted"/>
<reference evidence="2 3" key="1">
    <citation type="journal article" date="2014" name="Genome Announc.">
        <title>Draft genome sequence of Sclerotinia borealis, a psychrophilic plant pathogenic fungus.</title>
        <authorList>
            <person name="Mardanov A.V."/>
            <person name="Beletsky A.V."/>
            <person name="Kadnikov V.V."/>
            <person name="Ignatov A.N."/>
            <person name="Ravin N.V."/>
        </authorList>
    </citation>
    <scope>NUCLEOTIDE SEQUENCE [LARGE SCALE GENOMIC DNA]</scope>
    <source>
        <strain evidence="3">F-4157</strain>
    </source>
</reference>
<feature type="chain" id="PRO_5004918854" description="Small secreted protein" evidence="1">
    <location>
        <begin position="20"/>
        <end position="170"/>
    </location>
</feature>